<accession>A0A8H4F6M5</accession>
<evidence type="ECO:0000313" key="3">
    <source>
        <dbReference type="Proteomes" id="UP000469890"/>
    </source>
</evidence>
<keyword evidence="1" id="KW-0472">Membrane</keyword>
<feature type="transmembrane region" description="Helical" evidence="1">
    <location>
        <begin position="181"/>
        <end position="203"/>
    </location>
</feature>
<evidence type="ECO:0000313" key="2">
    <source>
        <dbReference type="EMBL" id="KAF1806914.1"/>
    </source>
</evidence>
<proteinExistence type="predicted"/>
<dbReference type="Proteomes" id="UP000469890">
    <property type="component" value="Unassembled WGS sequence"/>
</dbReference>
<sequence>LLERAVGLSYVLFWFIHRIHTTGGFSCLYFSKLKRGELKSIVTILIFYEEGYVQMLGHIVTKPEFLWTQADRDLITPTDYSLCVGFSLQIGTLLLLQCFWRYIANLVARARFMSSKEFKFYIVINNATTGKQTNPNQEMFLISLLGGVSHFRFKKLLSNSQHQNDAQFITHKMRYFQDLNLLLSVALFLFSTCFIILSADGLTNKKMINQRKFLADFFICNSKYHLNILCIVIWVIVILIFHPK</sequence>
<protein>
    <submittedName>
        <fullName evidence="2">Uncharacterized protein</fullName>
    </submittedName>
</protein>
<dbReference type="EMBL" id="JAAECE010000001">
    <property type="protein sequence ID" value="KAF1806914.1"/>
    <property type="molecule type" value="Genomic_DNA"/>
</dbReference>
<feature type="non-terminal residue" evidence="2">
    <location>
        <position position="244"/>
    </location>
</feature>
<feature type="non-terminal residue" evidence="2">
    <location>
        <position position="1"/>
    </location>
</feature>
<feature type="transmembrane region" description="Helical" evidence="1">
    <location>
        <begin position="82"/>
        <end position="103"/>
    </location>
</feature>
<evidence type="ECO:0000256" key="1">
    <source>
        <dbReference type="SAM" id="Phobius"/>
    </source>
</evidence>
<comment type="caution">
    <text evidence="2">The sequence shown here is derived from an EMBL/GenBank/DDBJ whole genome shotgun (WGS) entry which is preliminary data.</text>
</comment>
<keyword evidence="1" id="KW-0812">Transmembrane</keyword>
<feature type="transmembrane region" description="Helical" evidence="1">
    <location>
        <begin position="12"/>
        <end position="31"/>
    </location>
</feature>
<gene>
    <name evidence="2" type="ORF">FB192DRAFT_1264332</name>
</gene>
<feature type="transmembrane region" description="Helical" evidence="1">
    <location>
        <begin position="224"/>
        <end position="242"/>
    </location>
</feature>
<name>A0A8H4F6M5_MUCCL</name>
<reference evidence="2 3" key="1">
    <citation type="submission" date="2019-09" db="EMBL/GenBank/DDBJ databases">
        <authorList>
            <consortium name="DOE Joint Genome Institute"/>
            <person name="Mondo S.J."/>
            <person name="Navarro-Mendoza M.I."/>
            <person name="Perez-Arques C."/>
            <person name="Panchal S."/>
            <person name="Nicolas F.E."/>
            <person name="Ganguly P."/>
            <person name="Pangilinan J."/>
            <person name="Grigoriev I."/>
            <person name="Heitman J."/>
            <person name="Sanya K."/>
            <person name="Garre V."/>
        </authorList>
    </citation>
    <scope>NUCLEOTIDE SEQUENCE [LARGE SCALE GENOMIC DNA]</scope>
    <source>
        <strain evidence="2 3">MU402</strain>
    </source>
</reference>
<dbReference type="AlphaFoldDB" id="A0A8H4F6M5"/>
<keyword evidence="1" id="KW-1133">Transmembrane helix</keyword>
<organism evidence="2 3">
    <name type="scientific">Mucor circinelloides f. lusitanicus</name>
    <name type="common">Mucor racemosus var. lusitanicus</name>
    <dbReference type="NCBI Taxonomy" id="29924"/>
    <lineage>
        <taxon>Eukaryota</taxon>
        <taxon>Fungi</taxon>
        <taxon>Fungi incertae sedis</taxon>
        <taxon>Mucoromycota</taxon>
        <taxon>Mucoromycotina</taxon>
        <taxon>Mucoromycetes</taxon>
        <taxon>Mucorales</taxon>
        <taxon>Mucorineae</taxon>
        <taxon>Mucoraceae</taxon>
        <taxon>Mucor</taxon>
    </lineage>
</organism>